<gene>
    <name evidence="13" type="primary">vasa_1</name>
    <name evidence="13" type="ORF">FJT64_018589</name>
</gene>
<dbReference type="GO" id="GO:0005524">
    <property type="term" value="F:ATP binding"/>
    <property type="evidence" value="ECO:0007669"/>
    <property type="project" value="UniProtKB-KW"/>
</dbReference>
<dbReference type="EC" id="3.6.4.13" evidence="1"/>
<dbReference type="OrthoDB" id="196131at2759"/>
<dbReference type="InterPro" id="IPR001650">
    <property type="entry name" value="Helicase_C-like"/>
</dbReference>
<dbReference type="GO" id="GO:0003724">
    <property type="term" value="F:RNA helicase activity"/>
    <property type="evidence" value="ECO:0007669"/>
    <property type="project" value="UniProtKB-EC"/>
</dbReference>
<evidence type="ECO:0000256" key="2">
    <source>
        <dbReference type="ARBA" id="ARBA00022741"/>
    </source>
</evidence>
<sequence>MPVFRRGNMDDDWDAPTSNAGGGGGVGVAGGGTTFGRGRGFGGGSLTSGMAAMSVGGGGGGGDSWGSGGGGGSKADSGWGSGGGGGAKTDNGWGGGGGGTDSGWGGGGGGGGGWGSSNGTSFGDAGGGGGGRGGRGGGRGGGGGGRGCFKPAKTRTTVGEDGKPREIYVPTESGEDALYKDGISSGINFSKYQHIPCRVTGNNICEPISSFEQSGLRPILLENIKRSGYTTPTPVQKYAIPIVMNNRDLMACAQTGSGKTAAFLLPVIHSLLEQNVAAASYSSCQEPACVVVSPTRELAMQIYNEARKFSNTSVIRAVVAYGGTSVNHQSNMLQKGCHILVATPGRLLDFVEKGKVSFGQCKYFVLDEADRMLDMGFQGDIDRMINHPSMPPKGTRHTLMFSATFPEQIQRLAANYLNEYLFLTVGLVGAASTDVTQSFLEVGHREKRDKLESVLRDIGGEKTLVFVEAKRVADFIASHLCQAGFPTTSIHGDRLQREREEALADFKYGKTPTLIATSVASRGLDIKGVACVVNYDLPKAIDDYVHRIGRTGRVGNTGKAISFYDCDRDSGLAGDLVKILSEAQQEVPDFLQRDAGSADFGGGGGMFGGNRDIRRGFGGGSGGGDNQGYNQSAPTQEAEEDWG</sequence>
<dbReference type="FunFam" id="3.40.50.300:FF:000008">
    <property type="entry name" value="ATP-dependent RNA helicase RhlB"/>
    <property type="match status" value="1"/>
</dbReference>
<dbReference type="Gene3D" id="3.40.50.300">
    <property type="entry name" value="P-loop containing nucleotide triphosphate hydrolases"/>
    <property type="match status" value="2"/>
</dbReference>
<accession>A0A6A4WTA5</accession>
<evidence type="ECO:0000313" key="13">
    <source>
        <dbReference type="EMBL" id="KAF0310397.1"/>
    </source>
</evidence>
<feature type="region of interest" description="Disordered" evidence="9">
    <location>
        <begin position="57"/>
        <end position="166"/>
    </location>
</feature>
<keyword evidence="14" id="KW-1185">Reference proteome</keyword>
<comment type="caution">
    <text evidence="13">The sequence shown here is derived from an EMBL/GenBank/DDBJ whole genome shotgun (WGS) entry which is preliminary data.</text>
</comment>
<dbReference type="EMBL" id="VIIS01000312">
    <property type="protein sequence ID" value="KAF0310397.1"/>
    <property type="molecule type" value="Genomic_DNA"/>
</dbReference>
<dbReference type="SUPFAM" id="SSF52540">
    <property type="entry name" value="P-loop containing nucleoside triphosphate hydrolases"/>
    <property type="match status" value="2"/>
</dbReference>
<evidence type="ECO:0000256" key="6">
    <source>
        <dbReference type="ARBA" id="ARBA00047984"/>
    </source>
</evidence>
<dbReference type="GO" id="GO:0016787">
    <property type="term" value="F:hydrolase activity"/>
    <property type="evidence" value="ECO:0007669"/>
    <property type="project" value="UniProtKB-KW"/>
</dbReference>
<comment type="catalytic activity">
    <reaction evidence="6">
        <text>ATP + H2O = ADP + phosphate + H(+)</text>
        <dbReference type="Rhea" id="RHEA:13065"/>
        <dbReference type="ChEBI" id="CHEBI:15377"/>
        <dbReference type="ChEBI" id="CHEBI:15378"/>
        <dbReference type="ChEBI" id="CHEBI:30616"/>
        <dbReference type="ChEBI" id="CHEBI:43474"/>
        <dbReference type="ChEBI" id="CHEBI:456216"/>
        <dbReference type="EC" id="3.6.4.13"/>
    </reaction>
</comment>
<dbReference type="Pfam" id="PF00271">
    <property type="entry name" value="Helicase_C"/>
    <property type="match status" value="1"/>
</dbReference>
<evidence type="ECO:0000256" key="9">
    <source>
        <dbReference type="SAM" id="MobiDB-lite"/>
    </source>
</evidence>
<reference evidence="13 14" key="1">
    <citation type="submission" date="2019-07" db="EMBL/GenBank/DDBJ databases">
        <title>Draft genome assembly of a fouling barnacle, Amphibalanus amphitrite (Darwin, 1854): The first reference genome for Thecostraca.</title>
        <authorList>
            <person name="Kim W."/>
        </authorList>
    </citation>
    <scope>NUCLEOTIDE SEQUENCE [LARGE SCALE GENOMIC DNA]</scope>
    <source>
        <strain evidence="13">SNU_AA5</strain>
        <tissue evidence="13">Soma without cirri and trophi</tissue>
    </source>
</reference>
<proteinExistence type="inferred from homology"/>
<dbReference type="Pfam" id="PF00270">
    <property type="entry name" value="DEAD"/>
    <property type="match status" value="1"/>
</dbReference>
<feature type="domain" description="Helicase C-terminal" evidence="11">
    <location>
        <begin position="450"/>
        <end position="595"/>
    </location>
</feature>
<dbReference type="SMART" id="SM00490">
    <property type="entry name" value="HELICc"/>
    <property type="match status" value="1"/>
</dbReference>
<evidence type="ECO:0000256" key="7">
    <source>
        <dbReference type="PROSITE-ProRule" id="PRU00552"/>
    </source>
</evidence>
<feature type="compositionally biased region" description="Gly residues" evidence="9">
    <location>
        <begin position="57"/>
        <end position="116"/>
    </location>
</feature>
<dbReference type="Proteomes" id="UP000440578">
    <property type="component" value="Unassembled WGS sequence"/>
</dbReference>
<evidence type="ECO:0000256" key="1">
    <source>
        <dbReference type="ARBA" id="ARBA00012552"/>
    </source>
</evidence>
<name>A0A6A4WTA5_AMPAM</name>
<dbReference type="InterPro" id="IPR011545">
    <property type="entry name" value="DEAD/DEAH_box_helicase_dom"/>
</dbReference>
<evidence type="ECO:0000256" key="8">
    <source>
        <dbReference type="RuleBase" id="RU000492"/>
    </source>
</evidence>
<dbReference type="InterPro" id="IPR014001">
    <property type="entry name" value="Helicase_ATP-bd"/>
</dbReference>
<dbReference type="PROSITE" id="PS51195">
    <property type="entry name" value="Q_MOTIF"/>
    <property type="match status" value="1"/>
</dbReference>
<dbReference type="SMART" id="SM00487">
    <property type="entry name" value="DEXDc"/>
    <property type="match status" value="1"/>
</dbReference>
<feature type="compositionally biased region" description="Gly residues" evidence="9">
    <location>
        <begin position="616"/>
        <end position="626"/>
    </location>
</feature>
<dbReference type="PANTHER" id="PTHR47958">
    <property type="entry name" value="ATP-DEPENDENT RNA HELICASE DBP3"/>
    <property type="match status" value="1"/>
</dbReference>
<organism evidence="13 14">
    <name type="scientific">Amphibalanus amphitrite</name>
    <name type="common">Striped barnacle</name>
    <name type="synonym">Balanus amphitrite</name>
    <dbReference type="NCBI Taxonomy" id="1232801"/>
    <lineage>
        <taxon>Eukaryota</taxon>
        <taxon>Metazoa</taxon>
        <taxon>Ecdysozoa</taxon>
        <taxon>Arthropoda</taxon>
        <taxon>Crustacea</taxon>
        <taxon>Multicrustacea</taxon>
        <taxon>Cirripedia</taxon>
        <taxon>Thoracica</taxon>
        <taxon>Thoracicalcarea</taxon>
        <taxon>Balanomorpha</taxon>
        <taxon>Balanoidea</taxon>
        <taxon>Balanidae</taxon>
        <taxon>Amphibalaninae</taxon>
        <taxon>Amphibalanus</taxon>
    </lineage>
</organism>
<evidence type="ECO:0000259" key="12">
    <source>
        <dbReference type="PROSITE" id="PS51195"/>
    </source>
</evidence>
<feature type="short sequence motif" description="Q motif" evidence="7">
    <location>
        <begin position="209"/>
        <end position="237"/>
    </location>
</feature>
<keyword evidence="3 8" id="KW-0378">Hydrolase</keyword>
<keyword evidence="2 8" id="KW-0547">Nucleotide-binding</keyword>
<dbReference type="InterPro" id="IPR000629">
    <property type="entry name" value="RNA-helicase_DEAD-box_CS"/>
</dbReference>
<dbReference type="InterPro" id="IPR027417">
    <property type="entry name" value="P-loop_NTPase"/>
</dbReference>
<keyword evidence="5 8" id="KW-0067">ATP-binding</keyword>
<feature type="compositionally biased region" description="Gly residues" evidence="9">
    <location>
        <begin position="124"/>
        <end position="147"/>
    </location>
</feature>
<evidence type="ECO:0000313" key="14">
    <source>
        <dbReference type="Proteomes" id="UP000440578"/>
    </source>
</evidence>
<evidence type="ECO:0000259" key="10">
    <source>
        <dbReference type="PROSITE" id="PS51192"/>
    </source>
</evidence>
<evidence type="ECO:0000256" key="3">
    <source>
        <dbReference type="ARBA" id="ARBA00022801"/>
    </source>
</evidence>
<keyword evidence="4 8" id="KW-0347">Helicase</keyword>
<evidence type="ECO:0000256" key="5">
    <source>
        <dbReference type="ARBA" id="ARBA00022840"/>
    </source>
</evidence>
<feature type="domain" description="DEAD-box RNA helicase Q" evidence="12">
    <location>
        <begin position="209"/>
        <end position="237"/>
    </location>
</feature>
<dbReference type="PROSITE" id="PS51192">
    <property type="entry name" value="HELICASE_ATP_BIND_1"/>
    <property type="match status" value="1"/>
</dbReference>
<protein>
    <recommendedName>
        <fullName evidence="1">RNA helicase</fullName>
        <ecNumber evidence="1">3.6.4.13</ecNumber>
    </recommendedName>
</protein>
<feature type="domain" description="Helicase ATP-binding" evidence="10">
    <location>
        <begin position="240"/>
        <end position="423"/>
    </location>
</feature>
<feature type="region of interest" description="Disordered" evidence="9">
    <location>
        <begin position="610"/>
        <end position="643"/>
    </location>
</feature>
<dbReference type="AlphaFoldDB" id="A0A6A4WTA5"/>
<dbReference type="GO" id="GO:0003676">
    <property type="term" value="F:nucleic acid binding"/>
    <property type="evidence" value="ECO:0007669"/>
    <property type="project" value="InterPro"/>
</dbReference>
<dbReference type="PROSITE" id="PS51194">
    <property type="entry name" value="HELICASE_CTER"/>
    <property type="match status" value="1"/>
</dbReference>
<comment type="similarity">
    <text evidence="8">Belongs to the DEAD box helicase family.</text>
</comment>
<evidence type="ECO:0000259" key="11">
    <source>
        <dbReference type="PROSITE" id="PS51194"/>
    </source>
</evidence>
<dbReference type="FunFam" id="3.40.50.300:FF:000397">
    <property type="entry name" value="Probable ATP-dependent RNA helicase DDX4"/>
    <property type="match status" value="1"/>
</dbReference>
<dbReference type="InterPro" id="IPR014014">
    <property type="entry name" value="RNA_helicase_DEAD_Q_motif"/>
</dbReference>
<dbReference type="PROSITE" id="PS00039">
    <property type="entry name" value="DEAD_ATP_HELICASE"/>
    <property type="match status" value="1"/>
</dbReference>
<evidence type="ECO:0000256" key="4">
    <source>
        <dbReference type="ARBA" id="ARBA00022806"/>
    </source>
</evidence>
<dbReference type="CDD" id="cd18787">
    <property type="entry name" value="SF2_C_DEAD"/>
    <property type="match status" value="1"/>
</dbReference>
<feature type="region of interest" description="Disordered" evidence="9">
    <location>
        <begin position="1"/>
        <end position="26"/>
    </location>
</feature>